<evidence type="ECO:0000313" key="4">
    <source>
        <dbReference type="Proteomes" id="UP001197974"/>
    </source>
</evidence>
<keyword evidence="4" id="KW-1185">Reference proteome</keyword>
<dbReference type="Pfam" id="PF00874">
    <property type="entry name" value="PRD"/>
    <property type="match status" value="2"/>
</dbReference>
<dbReference type="SUPFAM" id="SSF63520">
    <property type="entry name" value="PTS-regulatory domain, PRD"/>
    <property type="match status" value="2"/>
</dbReference>
<dbReference type="InterPro" id="IPR036634">
    <property type="entry name" value="PRD_sf"/>
</dbReference>
<proteinExistence type="predicted"/>
<accession>A0ABY9JSM0</accession>
<dbReference type="PANTHER" id="PTHR30185">
    <property type="entry name" value="CRYPTIC BETA-GLUCOSIDE BGL OPERON ANTITERMINATOR"/>
    <property type="match status" value="1"/>
</dbReference>
<dbReference type="InterPro" id="IPR011608">
    <property type="entry name" value="PRD"/>
</dbReference>
<dbReference type="SUPFAM" id="SSF50151">
    <property type="entry name" value="SacY-like RNA-binding domain"/>
    <property type="match status" value="1"/>
</dbReference>
<dbReference type="Gene3D" id="1.10.1790.10">
    <property type="entry name" value="PRD domain"/>
    <property type="match status" value="2"/>
</dbReference>
<dbReference type="InterPro" id="IPR036650">
    <property type="entry name" value="CAT_RNA-bd_dom_sf"/>
</dbReference>
<protein>
    <submittedName>
        <fullName evidence="3">PRD domain-containing protein</fullName>
    </submittedName>
</protein>
<dbReference type="PROSITE" id="PS51372">
    <property type="entry name" value="PRD_2"/>
    <property type="match status" value="2"/>
</dbReference>
<feature type="domain" description="PRD" evidence="2">
    <location>
        <begin position="82"/>
        <end position="187"/>
    </location>
</feature>
<dbReference type="InterPro" id="IPR004341">
    <property type="entry name" value="CAT_RNA-bd_dom"/>
</dbReference>
<dbReference type="Gene3D" id="2.30.24.10">
    <property type="entry name" value="CAT RNA-binding domain"/>
    <property type="match status" value="1"/>
</dbReference>
<dbReference type="EMBL" id="CP129013">
    <property type="protein sequence ID" value="WLR42396.1"/>
    <property type="molecule type" value="Genomic_DNA"/>
</dbReference>
<keyword evidence="1" id="KW-0677">Repeat</keyword>
<evidence type="ECO:0000256" key="1">
    <source>
        <dbReference type="ARBA" id="ARBA00022737"/>
    </source>
</evidence>
<name>A0ABY9JSM0_9BACI</name>
<dbReference type="PANTHER" id="PTHR30185:SF15">
    <property type="entry name" value="CRYPTIC BETA-GLUCOSIDE BGL OPERON ANTITERMINATOR"/>
    <property type="match status" value="1"/>
</dbReference>
<evidence type="ECO:0000313" key="3">
    <source>
        <dbReference type="EMBL" id="WLR42396.1"/>
    </source>
</evidence>
<sequence>MKSRRVTVCRGNALYKGGTSLKIHRILNNNAVVVKENNVEKVVMGSGIAFQKQRKDIINKMKIEKVFTMKEGNKKFQELLESVPVEHIEIAEKIISYAEGKLQAPLSDHIHISLTDHLSFAINRFEQGYTIQNKLLSEIKLLYKQEYEIGQWSLELIKRELNIELPIDEAGHIAIHIHTAKMNSSDLENTLKLTTVISELIEIIEKELKINLDEEGNFYQRMITHLRFALSRMEKKEPFHQIDKELLELIKGKYHNSFEIAKKIARYLENVYDFIIPESEAGYIALHIERIAKRSQ</sequence>
<organism evidence="3 4">
    <name type="scientific">Bacillus carboniphilus</name>
    <dbReference type="NCBI Taxonomy" id="86663"/>
    <lineage>
        <taxon>Bacteria</taxon>
        <taxon>Bacillati</taxon>
        <taxon>Bacillota</taxon>
        <taxon>Bacilli</taxon>
        <taxon>Bacillales</taxon>
        <taxon>Bacillaceae</taxon>
        <taxon>Bacillus</taxon>
    </lineage>
</organism>
<feature type="domain" description="PRD" evidence="2">
    <location>
        <begin position="188"/>
        <end position="296"/>
    </location>
</feature>
<dbReference type="InterPro" id="IPR050661">
    <property type="entry name" value="BglG_antiterminators"/>
</dbReference>
<evidence type="ECO:0000259" key="2">
    <source>
        <dbReference type="PROSITE" id="PS51372"/>
    </source>
</evidence>
<dbReference type="RefSeq" id="WP_306019729.1">
    <property type="nucleotide sequence ID" value="NZ_CP129013.1"/>
</dbReference>
<dbReference type="SMART" id="SM01061">
    <property type="entry name" value="CAT_RBD"/>
    <property type="match status" value="1"/>
</dbReference>
<dbReference type="Pfam" id="PF03123">
    <property type="entry name" value="CAT_RBD"/>
    <property type="match status" value="1"/>
</dbReference>
<reference evidence="3 4" key="1">
    <citation type="submission" date="2023-06" db="EMBL/GenBank/DDBJ databases">
        <title>Five Gram-positive bacteria isolated from mangrove sediments in Shenzhen, Guangdong, China.</title>
        <authorList>
            <person name="Yu S."/>
            <person name="Zheng W."/>
            <person name="Huang Y."/>
        </authorList>
    </citation>
    <scope>NUCLEOTIDE SEQUENCE [LARGE SCALE GENOMIC DNA]</scope>
    <source>
        <strain evidence="3 4">SaN35-3</strain>
    </source>
</reference>
<gene>
    <name evidence="3" type="ORF">LC087_17085</name>
</gene>
<dbReference type="Proteomes" id="UP001197974">
    <property type="component" value="Chromosome"/>
</dbReference>